<organism evidence="9 10">
    <name type="scientific">Hipposideros armiger</name>
    <name type="common">Great Himalayan leaf-nosed bat</name>
    <dbReference type="NCBI Taxonomy" id="186990"/>
    <lineage>
        <taxon>Eukaryota</taxon>
        <taxon>Metazoa</taxon>
        <taxon>Chordata</taxon>
        <taxon>Craniata</taxon>
        <taxon>Vertebrata</taxon>
        <taxon>Euteleostomi</taxon>
        <taxon>Mammalia</taxon>
        <taxon>Eutheria</taxon>
        <taxon>Laurasiatheria</taxon>
        <taxon>Chiroptera</taxon>
        <taxon>Yinpterochiroptera</taxon>
        <taxon>Rhinolophoidea</taxon>
        <taxon>Hipposideridae</taxon>
        <taxon>Hipposideros</taxon>
    </lineage>
</organism>
<feature type="domain" description="Deubiquitinating enzyme MINDY-3/4 conserved" evidence="8">
    <location>
        <begin position="96"/>
        <end position="425"/>
    </location>
</feature>
<keyword evidence="4 5" id="KW-0788">Thiol protease</keyword>
<keyword evidence="2 5" id="KW-0645">Protease</keyword>
<evidence type="ECO:0000256" key="3">
    <source>
        <dbReference type="ARBA" id="ARBA00022801"/>
    </source>
</evidence>
<dbReference type="GO" id="GO:0071108">
    <property type="term" value="P:protein K48-linked deubiquitination"/>
    <property type="evidence" value="ECO:0007669"/>
    <property type="project" value="InterPro"/>
</dbReference>
<comment type="catalytic activity">
    <reaction evidence="5">
        <text>Thiol-dependent hydrolysis of ester, thioester, amide, peptide and isopeptide bonds formed by the C-terminal Gly of ubiquitin (a 76-residue protein attached to proteins as an intracellular targeting signal).</text>
        <dbReference type="EC" id="3.4.19.12"/>
    </reaction>
</comment>
<sequence>MRCTCEHKSHHFIYKCDPRAHHDQRPSHRSAALSAPTSTSGGGCSRALRGCGRSRNRSRKLPGHFRYGKLLAAGPIGLDRRVLASKYIKNSFSCYLNYIFNLCYLLSFLGFVFSESEGSALEQFEGGPCAVIAPVQAFLLKKLLFSSEKSSWRDCPEEERKELLCHTLSDILESACCDNSGSYCLVTWLRGKTTEETAGISGSPAESSCQVEHSSALAVEELGFERFHALIQKRSFGSLSELKDAVLDQYPMWGNKFGVLLFLYSVLLTKGIENIKNEIEDSTEPLIDPVYGHGSQSLINLLLTGHAVSNVWDGDRECSGMSKYNLYVSVAKIYLTLCQADRFLKVGSYLKSPKFPIWIVGSETHLTVFFAKSSESTLFISEKLSHTASRNTVICHFTMGIHSVKCVIRRFRPCANIECTYTSIDGIAHSCNCMCCAFIRLAAQHLAQCLKHRRYFISVPVSLHLNLIGAHIDNGFIPDSLLEDVMKALDLVSDPEYINLMKNKLDPEGLGIILLGPFLQEFFPDQGSSGPESFTVYHYNGLKQSNYNEKVMYVEGTAVIMGFEDPMLQTDDTPIKRCLQTKWPYIELLWTTDRSPSLN</sequence>
<evidence type="ECO:0000259" key="8">
    <source>
        <dbReference type="SMART" id="SM01174"/>
    </source>
</evidence>
<accession>A0A8B7Q8V2</accession>
<dbReference type="PANTHER" id="PTHR12473">
    <property type="entry name" value="UBIQUITIN CARBOXYL-TERMINAL HYDROLASE MINDY-4-RELATED"/>
    <property type="match status" value="1"/>
</dbReference>
<keyword evidence="9" id="KW-1185">Reference proteome</keyword>
<comment type="similarity">
    <text evidence="1 5">Belongs to the MINDY deubiquitinase family. FAM188 subfamily.</text>
</comment>
<keyword evidence="5" id="KW-0833">Ubl conjugation pathway</keyword>
<feature type="region of interest" description="Disordered" evidence="6">
    <location>
        <begin position="20"/>
        <end position="51"/>
    </location>
</feature>
<dbReference type="GO" id="GO:1990380">
    <property type="term" value="F:K48-linked deubiquitinase activity"/>
    <property type="evidence" value="ECO:0007669"/>
    <property type="project" value="UniProtKB-UniRule"/>
</dbReference>
<dbReference type="KEGG" id="hai:109374602"/>
<evidence type="ECO:0000256" key="4">
    <source>
        <dbReference type="ARBA" id="ARBA00022807"/>
    </source>
</evidence>
<dbReference type="Proteomes" id="UP000694851">
    <property type="component" value="Unplaced"/>
</dbReference>
<dbReference type="GO" id="GO:0006508">
    <property type="term" value="P:proteolysis"/>
    <property type="evidence" value="ECO:0007669"/>
    <property type="project" value="UniProtKB-KW"/>
</dbReference>
<dbReference type="GO" id="GO:0004843">
    <property type="term" value="F:cysteine-type deubiquitinase activity"/>
    <property type="evidence" value="ECO:0007669"/>
    <property type="project" value="UniProtKB-UniRule"/>
</dbReference>
<keyword evidence="7" id="KW-0472">Membrane</keyword>
<keyword evidence="3 5" id="KW-0378">Hydrolase</keyword>
<keyword evidence="7" id="KW-0812">Transmembrane</keyword>
<dbReference type="RefSeq" id="XP_019484886.1">
    <property type="nucleotide sequence ID" value="XM_019629341.1"/>
</dbReference>
<evidence type="ECO:0000313" key="10">
    <source>
        <dbReference type="RefSeq" id="XP_019484886.1"/>
    </source>
</evidence>
<evidence type="ECO:0000256" key="7">
    <source>
        <dbReference type="SAM" id="Phobius"/>
    </source>
</evidence>
<evidence type="ECO:0000313" key="9">
    <source>
        <dbReference type="Proteomes" id="UP000694851"/>
    </source>
</evidence>
<dbReference type="Pfam" id="PF13898">
    <property type="entry name" value="MINDY-3_4_CD"/>
    <property type="match status" value="1"/>
</dbReference>
<gene>
    <name evidence="10" type="primary">LOC109374602</name>
</gene>
<evidence type="ECO:0000256" key="2">
    <source>
        <dbReference type="ARBA" id="ARBA00022670"/>
    </source>
</evidence>
<dbReference type="PANTHER" id="PTHR12473:SF17">
    <property type="entry name" value="UBIQUITIN CARBOXYL-TERMINAL HYDROLASE MINDY-3"/>
    <property type="match status" value="1"/>
</dbReference>
<protein>
    <recommendedName>
        <fullName evidence="5">Ubiquitin carboxyl-terminal hydrolase MINDY</fullName>
        <ecNumber evidence="5">3.4.19.12</ecNumber>
    </recommendedName>
</protein>
<comment type="function">
    <text evidence="5">Hydrolase that can remove 'Lys-48'-linked conjugated ubiquitin from proteins.</text>
</comment>
<dbReference type="OrthoDB" id="9981542at2759"/>
<keyword evidence="7" id="KW-1133">Transmembrane helix</keyword>
<dbReference type="InterPro" id="IPR039785">
    <property type="entry name" value="MINY3/4"/>
</dbReference>
<dbReference type="GeneID" id="109374602"/>
<reference evidence="10" key="1">
    <citation type="submission" date="2025-08" db="UniProtKB">
        <authorList>
            <consortium name="RefSeq"/>
        </authorList>
    </citation>
    <scope>IDENTIFICATION</scope>
    <source>
        <tissue evidence="10">Muscle</tissue>
    </source>
</reference>
<dbReference type="SMART" id="SM01174">
    <property type="entry name" value="DUF4205"/>
    <property type="match status" value="1"/>
</dbReference>
<evidence type="ECO:0000256" key="5">
    <source>
        <dbReference type="RuleBase" id="RU367088"/>
    </source>
</evidence>
<feature type="transmembrane region" description="Helical" evidence="7">
    <location>
        <begin position="95"/>
        <end position="113"/>
    </location>
</feature>
<dbReference type="EC" id="3.4.19.12" evidence="5"/>
<evidence type="ECO:0000256" key="1">
    <source>
        <dbReference type="ARBA" id="ARBA00011074"/>
    </source>
</evidence>
<evidence type="ECO:0000256" key="6">
    <source>
        <dbReference type="SAM" id="MobiDB-lite"/>
    </source>
</evidence>
<name>A0A8B7Q8V2_HIPAR</name>
<dbReference type="AlphaFoldDB" id="A0A8B7Q8V2"/>
<dbReference type="InterPro" id="IPR025257">
    <property type="entry name" value="MINDY-3/4_CD"/>
</dbReference>
<proteinExistence type="inferred from homology"/>